<reference evidence="6" key="1">
    <citation type="submission" date="2022-07" db="EMBL/GenBank/DDBJ databases">
        <title>Phylogenomic reconstructions and comparative analyses of Kickxellomycotina fungi.</title>
        <authorList>
            <person name="Reynolds N.K."/>
            <person name="Stajich J.E."/>
            <person name="Barry K."/>
            <person name="Grigoriev I.V."/>
            <person name="Crous P."/>
            <person name="Smith M.E."/>
        </authorList>
    </citation>
    <scope>NUCLEOTIDE SEQUENCE</scope>
    <source>
        <strain evidence="6">RSA 1196</strain>
    </source>
</reference>
<feature type="transmembrane region" description="Helical" evidence="5">
    <location>
        <begin position="282"/>
        <end position="308"/>
    </location>
</feature>
<keyword evidence="2 5" id="KW-0812">Transmembrane</keyword>
<evidence type="ECO:0000256" key="3">
    <source>
        <dbReference type="ARBA" id="ARBA00022989"/>
    </source>
</evidence>
<proteinExistence type="predicted"/>
<feature type="transmembrane region" description="Helical" evidence="5">
    <location>
        <begin position="482"/>
        <end position="504"/>
    </location>
</feature>
<feature type="transmembrane region" description="Helical" evidence="5">
    <location>
        <begin position="47"/>
        <end position="69"/>
    </location>
</feature>
<keyword evidence="7" id="KW-1185">Reference proteome</keyword>
<dbReference type="Gene3D" id="1.20.1740.10">
    <property type="entry name" value="Amino acid/polyamine transporter I"/>
    <property type="match status" value="1"/>
</dbReference>
<protein>
    <recommendedName>
        <fullName evidence="8">Amino acid permease</fullName>
    </recommendedName>
</protein>
<evidence type="ECO:0000256" key="1">
    <source>
        <dbReference type="ARBA" id="ARBA00004141"/>
    </source>
</evidence>
<dbReference type="Proteomes" id="UP001150925">
    <property type="component" value="Unassembled WGS sequence"/>
</dbReference>
<feature type="transmembrane region" description="Helical" evidence="5">
    <location>
        <begin position="449"/>
        <end position="470"/>
    </location>
</feature>
<dbReference type="OrthoDB" id="5982228at2759"/>
<comment type="caution">
    <text evidence="6">The sequence shown here is derived from an EMBL/GenBank/DDBJ whole genome shotgun (WGS) entry which is preliminary data.</text>
</comment>
<name>A0A9W8E7C5_9FUNG</name>
<evidence type="ECO:0008006" key="8">
    <source>
        <dbReference type="Google" id="ProtNLM"/>
    </source>
</evidence>
<organism evidence="6 7">
    <name type="scientific">Dispira parvispora</name>
    <dbReference type="NCBI Taxonomy" id="1520584"/>
    <lineage>
        <taxon>Eukaryota</taxon>
        <taxon>Fungi</taxon>
        <taxon>Fungi incertae sedis</taxon>
        <taxon>Zoopagomycota</taxon>
        <taxon>Kickxellomycotina</taxon>
        <taxon>Dimargaritomycetes</taxon>
        <taxon>Dimargaritales</taxon>
        <taxon>Dimargaritaceae</taxon>
        <taxon>Dispira</taxon>
    </lineage>
</organism>
<accession>A0A9W8E7C5</accession>
<dbReference type="GO" id="GO:0015179">
    <property type="term" value="F:L-amino acid transmembrane transporter activity"/>
    <property type="evidence" value="ECO:0007669"/>
    <property type="project" value="TreeGrafter"/>
</dbReference>
<gene>
    <name evidence="6" type="ORF">IWQ62_002248</name>
</gene>
<dbReference type="EMBL" id="JANBPY010000451">
    <property type="protein sequence ID" value="KAJ1966794.1"/>
    <property type="molecule type" value="Genomic_DNA"/>
</dbReference>
<feature type="transmembrane region" description="Helical" evidence="5">
    <location>
        <begin position="409"/>
        <end position="437"/>
    </location>
</feature>
<feature type="transmembrane region" description="Helical" evidence="5">
    <location>
        <begin position="383"/>
        <end position="403"/>
    </location>
</feature>
<feature type="transmembrane region" description="Helical" evidence="5">
    <location>
        <begin position="209"/>
        <end position="230"/>
    </location>
</feature>
<feature type="transmembrane region" description="Helical" evidence="5">
    <location>
        <begin position="176"/>
        <end position="197"/>
    </location>
</feature>
<dbReference type="InterPro" id="IPR002293">
    <property type="entry name" value="AA/rel_permease1"/>
</dbReference>
<dbReference type="Pfam" id="PF13520">
    <property type="entry name" value="AA_permease_2"/>
    <property type="match status" value="1"/>
</dbReference>
<evidence type="ECO:0000256" key="2">
    <source>
        <dbReference type="ARBA" id="ARBA00022692"/>
    </source>
</evidence>
<dbReference type="InterPro" id="IPR050598">
    <property type="entry name" value="AminoAcid_Transporter"/>
</dbReference>
<sequence>MANEKSPIFGEAQYTQVSDDAFVTPFQAVIEKDDVAEEPKLQQTIGLVSGSALVAGLMTGSGIFSTPGLTLTLMGSPGATLIMWLLGAGITFCGAACYIELGTLFPKSGGDQLYLDSIFRNPRGLMGFLFTFIFLLCVEPGSIAANATVFGEYILYAALGPKSRITDPYILDNLGWLQRAIGILGVTVAFGMSMFSIKWALRFQTAFTWLKITVLALISVSGLVVISGVTHVPMSSLWSHPFRGTTTVQQVCSTLFRVLWAYDGFKGLNFCLGEVKNPQRNLILCSSFGTGLVTIFYALTVVSLFSVVSMEEAQTSQELLAGLWGTKVFGSIFGEVVIPVAVAISCLGSTAANVFPFSRVIVEASSLGYIPYGRYWSRIHPRFGTPLLGLCLGYAVTIVYLLAPPPGEVFSLLIDIVGYPNWLFTGITITGLVYFRYVEPSLHRPFRVWLPLGYMYMVVAVFLSVIPFVPPANGKIISNHGVPYYIAPLVAVIVVLLGFPTWYFQFYRRQCKK</sequence>
<evidence type="ECO:0000256" key="4">
    <source>
        <dbReference type="ARBA" id="ARBA00023136"/>
    </source>
</evidence>
<dbReference type="PANTHER" id="PTHR11785">
    <property type="entry name" value="AMINO ACID TRANSPORTER"/>
    <property type="match status" value="1"/>
</dbReference>
<keyword evidence="3 5" id="KW-1133">Transmembrane helix</keyword>
<dbReference type="AlphaFoldDB" id="A0A9W8E7C5"/>
<comment type="subcellular location">
    <subcellularLocation>
        <location evidence="1">Membrane</location>
        <topology evidence="1">Multi-pass membrane protein</topology>
    </subcellularLocation>
</comment>
<feature type="transmembrane region" description="Helical" evidence="5">
    <location>
        <begin position="242"/>
        <end position="262"/>
    </location>
</feature>
<evidence type="ECO:0000313" key="7">
    <source>
        <dbReference type="Proteomes" id="UP001150925"/>
    </source>
</evidence>
<evidence type="ECO:0000256" key="5">
    <source>
        <dbReference type="SAM" id="Phobius"/>
    </source>
</evidence>
<feature type="transmembrane region" description="Helical" evidence="5">
    <location>
        <begin position="125"/>
        <end position="156"/>
    </location>
</feature>
<feature type="transmembrane region" description="Helical" evidence="5">
    <location>
        <begin position="81"/>
        <end position="105"/>
    </location>
</feature>
<dbReference type="PIRSF" id="PIRSF006060">
    <property type="entry name" value="AA_transporter"/>
    <property type="match status" value="1"/>
</dbReference>
<dbReference type="PANTHER" id="PTHR11785:SF353">
    <property type="entry name" value="METHIONINE TRANSPORTER (EUROFUNG)"/>
    <property type="match status" value="1"/>
</dbReference>
<dbReference type="GO" id="GO:0016020">
    <property type="term" value="C:membrane"/>
    <property type="evidence" value="ECO:0007669"/>
    <property type="project" value="UniProtKB-SubCell"/>
</dbReference>
<evidence type="ECO:0000313" key="6">
    <source>
        <dbReference type="EMBL" id="KAJ1966794.1"/>
    </source>
</evidence>
<keyword evidence="4 5" id="KW-0472">Membrane</keyword>
<feature type="transmembrane region" description="Helical" evidence="5">
    <location>
        <begin position="328"/>
        <end position="355"/>
    </location>
</feature>